<evidence type="ECO:0000313" key="1">
    <source>
        <dbReference type="EMBL" id="KEZ92734.1"/>
    </source>
</evidence>
<protein>
    <submittedName>
        <fullName evidence="1">Uncharacterized protein</fullName>
    </submittedName>
</protein>
<keyword evidence="4" id="KW-1185">Reference proteome</keyword>
<dbReference type="RefSeq" id="WP_036583919.1">
    <property type="nucleotide sequence ID" value="NZ_JPJI01000032.1"/>
</dbReference>
<name>A0A084JUV0_NONUL</name>
<evidence type="ECO:0000313" key="2">
    <source>
        <dbReference type="EMBL" id="PRX15581.1"/>
    </source>
</evidence>
<comment type="caution">
    <text evidence="1">The sequence shown here is derived from an EMBL/GenBank/DDBJ whole genome shotgun (WGS) entry which is preliminary data.</text>
</comment>
<evidence type="ECO:0000313" key="3">
    <source>
        <dbReference type="Proteomes" id="UP000028531"/>
    </source>
</evidence>
<reference evidence="2 4" key="2">
    <citation type="submission" date="2018-03" db="EMBL/GenBank/DDBJ databases">
        <title>Genomic Encyclopedia of Archaeal and Bacterial Type Strains, Phase II (KMG-II): from individual species to whole genera.</title>
        <authorList>
            <person name="Goeker M."/>
        </authorList>
    </citation>
    <scope>NUCLEOTIDE SEQUENCE [LARGE SCALE GENOMIC DNA]</scope>
    <source>
        <strain evidence="2 4">DSM 22727</strain>
    </source>
</reference>
<dbReference type="Proteomes" id="UP000028531">
    <property type="component" value="Unassembled WGS sequence"/>
</dbReference>
<dbReference type="EMBL" id="JPJI01000032">
    <property type="protein sequence ID" value="KEZ92734.1"/>
    <property type="molecule type" value="Genomic_DNA"/>
</dbReference>
<dbReference type="Proteomes" id="UP000239997">
    <property type="component" value="Unassembled WGS sequence"/>
</dbReference>
<dbReference type="EMBL" id="PVNA01000001">
    <property type="protein sequence ID" value="PRX15581.1"/>
    <property type="molecule type" value="Genomic_DNA"/>
</dbReference>
<sequence>MTGENTFGCLIEGKFFRPRDGTGTFNTEDRGLRVIGGGNQSIELDARDFKSIKTASILIHLENLIETGEGNYQLNSSNRFRGLDGNNNNYMHCTIWGDKAQTYQQYLSFDQSGIVSLTKFEVIQNVQTIRSGTFRGNLVRFNNPTDTISVSIGRFDIKTPQLFDVSFP</sequence>
<evidence type="ECO:0000313" key="4">
    <source>
        <dbReference type="Proteomes" id="UP000239997"/>
    </source>
</evidence>
<gene>
    <name evidence="1" type="ORF">IL45_11385</name>
    <name evidence="2" type="ORF">LY02_00801</name>
</gene>
<dbReference type="AlphaFoldDB" id="A0A084JUV0"/>
<accession>A0A084JUV0</accession>
<proteinExistence type="predicted"/>
<organism evidence="1 3">
    <name type="scientific">Nonlabens ulvanivorans</name>
    <name type="common">Persicivirga ulvanivorans</name>
    <dbReference type="NCBI Taxonomy" id="906888"/>
    <lineage>
        <taxon>Bacteria</taxon>
        <taxon>Pseudomonadati</taxon>
        <taxon>Bacteroidota</taxon>
        <taxon>Flavobacteriia</taxon>
        <taxon>Flavobacteriales</taxon>
        <taxon>Flavobacteriaceae</taxon>
        <taxon>Nonlabens</taxon>
    </lineage>
</organism>
<reference evidence="1 3" key="1">
    <citation type="submission" date="2014-07" db="EMBL/GenBank/DDBJ databases">
        <title>Draft genome sequence of Nonlabens ulvanivorans, an ulvan degrading bacterium.</title>
        <authorList>
            <person name="Kopel M."/>
            <person name="Helbert W."/>
            <person name="Henrissat B."/>
            <person name="Doniger T."/>
            <person name="Banin E."/>
        </authorList>
    </citation>
    <scope>NUCLEOTIDE SEQUENCE [LARGE SCALE GENOMIC DNA]</scope>
    <source>
        <strain evidence="1 3">PLR</strain>
    </source>
</reference>
<dbReference type="OrthoDB" id="881763at2"/>